<gene>
    <name evidence="3" type="primary">1700084P21Rik</name>
</gene>
<organism evidence="2">
    <name type="scientific">Mus musculus</name>
    <name type="common">Mouse</name>
    <dbReference type="NCBI Taxonomy" id="10090"/>
    <lineage>
        <taxon>Eukaryota</taxon>
        <taxon>Metazoa</taxon>
        <taxon>Chordata</taxon>
        <taxon>Craniata</taxon>
        <taxon>Vertebrata</taxon>
        <taxon>Euteleostomi</taxon>
        <taxon>Mammalia</taxon>
        <taxon>Eutheria</taxon>
        <taxon>Euarchontoglires</taxon>
        <taxon>Glires</taxon>
        <taxon>Rodentia</taxon>
        <taxon>Myomorpha</taxon>
        <taxon>Muroidea</taxon>
        <taxon>Muridae</taxon>
        <taxon>Murinae</taxon>
        <taxon>Mus</taxon>
        <taxon>Mus</taxon>
    </lineage>
</organism>
<evidence type="ECO:0000313" key="3">
    <source>
        <dbReference type="MGI" id="MGI:1920748"/>
    </source>
</evidence>
<proteinExistence type="evidence at transcript level"/>
<evidence type="ECO:0000313" key="2">
    <source>
        <dbReference type="EMBL" id="BAC25159.1"/>
    </source>
</evidence>
<accession>Q8CF22</accession>
<dbReference type="MGI" id="MGI:1920748">
    <property type="gene designation" value="1700084P21Rik"/>
</dbReference>
<reference evidence="2" key="1">
    <citation type="journal article" date="1999" name="Methods Enzymol.">
        <title>High-efficiency full-length cDNA cloning.</title>
        <authorList>
            <person name="Carninci P."/>
            <person name="Hayashizaki Y."/>
        </authorList>
    </citation>
    <scope>NUCLEOTIDE SEQUENCE</scope>
    <source>
        <strain evidence="2">C57BL/6J</strain>
        <tissue evidence="2">Testis</tissue>
    </source>
</reference>
<evidence type="ECO:0000256" key="1">
    <source>
        <dbReference type="SAM" id="MobiDB-lite"/>
    </source>
</evidence>
<reference evidence="2" key="6">
    <citation type="journal article" date="2002" name="Nature">
        <title>Analysis of the mouse transcriptome based on functional annotation of 60,770 full-length cDNAs.</title>
        <authorList>
            <consortium name="The FANTOM Consortium and the RIKEN Genome Exploration Research Group Phase I and II Team"/>
        </authorList>
    </citation>
    <scope>NUCLEOTIDE SEQUENCE</scope>
    <source>
        <strain evidence="2">C57BL/6J</strain>
        <tissue evidence="2">Testis</tissue>
    </source>
</reference>
<protein>
    <submittedName>
        <fullName evidence="2">Uncharacterized protein</fullName>
    </submittedName>
</protein>
<reference evidence="2" key="5">
    <citation type="journal article" date="2001" name="Nature">
        <title>Functional annotation of a full-length mouse cDNA collection.</title>
        <authorList>
            <consortium name="The RIKEN Genome Exploration Research Group Phase II Team and the FANTOM Consortium"/>
        </authorList>
    </citation>
    <scope>NUCLEOTIDE SEQUENCE</scope>
    <source>
        <strain evidence="2">C57BL/6J</strain>
        <tissue evidence="2">Testis</tissue>
    </source>
</reference>
<reference evidence="2" key="3">
    <citation type="journal article" date="2000" name="Genome Res.">
        <title>RIKEN integrated sequence analysis (RISA) system--384-format sequencing pipeline with 384 multicapillary sequencer.</title>
        <authorList>
            <person name="Shibata K."/>
            <person name="Itoh M."/>
            <person name="Aizawa K."/>
            <person name="Nagaoka S."/>
            <person name="Sasaki N."/>
            <person name="Carninci P."/>
            <person name="Konno H."/>
            <person name="Akiyama J."/>
            <person name="Nishi K."/>
            <person name="Kitsunai T."/>
            <person name="Tashiro H."/>
            <person name="Itoh M."/>
            <person name="Sumi N."/>
            <person name="Ishii Y."/>
            <person name="Nakamura S."/>
            <person name="Hazama M."/>
            <person name="Nishine T."/>
            <person name="Harada A."/>
            <person name="Yamamoto R."/>
            <person name="Matsumoto H."/>
            <person name="Sakaguchi S."/>
            <person name="Ikegami T."/>
            <person name="Kashiwagi K."/>
            <person name="Fujiwake S."/>
            <person name="Inoue K."/>
            <person name="Togawa Y."/>
            <person name="Izawa M."/>
            <person name="Ohara E."/>
            <person name="Watahiki M."/>
            <person name="Yoneda Y."/>
            <person name="Ishikawa T."/>
            <person name="Ozawa K."/>
            <person name="Tanaka T."/>
            <person name="Matsuura S."/>
            <person name="Kawai J."/>
            <person name="Okazaki Y."/>
            <person name="Muramatsu M."/>
            <person name="Inoue Y."/>
            <person name="Kira A."/>
            <person name="Hayashizaki Y."/>
        </authorList>
    </citation>
    <scope>NUCLEOTIDE SEQUENCE</scope>
    <source>
        <strain evidence="2">C57BL/6J</strain>
        <tissue evidence="2">Testis</tissue>
    </source>
</reference>
<dbReference type="AlphaFoldDB" id="Q8CF22"/>
<feature type="region of interest" description="Disordered" evidence="1">
    <location>
        <begin position="1"/>
        <end position="41"/>
    </location>
</feature>
<reference evidence="2" key="8">
    <citation type="journal article" date="2005" name="Science">
        <title>Antisense Transcription in the Mammalian Transcriptome.</title>
        <authorList>
            <consortium name="RIKEN Genome Exploration Research Group and Genome Science Group (Genome Network Project Core Group) and the FANTOM Consortium"/>
        </authorList>
    </citation>
    <scope>NUCLEOTIDE SEQUENCE</scope>
    <source>
        <strain evidence="2">C57BL/6J</strain>
        <tissue evidence="2">Testis</tissue>
    </source>
</reference>
<reference evidence="2" key="4">
    <citation type="submission" date="2000-07" db="EMBL/GenBank/DDBJ databases">
        <authorList>
            <person name="Adachi J."/>
            <person name="Aizawa K."/>
            <person name="Akahira S."/>
            <person name="Akimura T."/>
            <person name="Arai A."/>
            <person name="Aono H."/>
            <person name="Arakawa T."/>
            <person name="Bono H."/>
            <person name="Carninci P."/>
            <person name="Fukuda S."/>
            <person name="Fukunishi Y."/>
            <person name="Furuno M."/>
            <person name="Hanagaki T."/>
            <person name="Hara A."/>
            <person name="Hayatsu N."/>
            <person name="Hiramoto K."/>
            <person name="Hiraoka T."/>
            <person name="Hori F."/>
            <person name="Imotani K."/>
            <person name="Ishii Y."/>
            <person name="Itoh M."/>
            <person name="Izawa M."/>
            <person name="Kasukawa T."/>
            <person name="Kato H."/>
            <person name="Kawai J."/>
            <person name="Kojima Y."/>
            <person name="Konno H."/>
            <person name="Kouda M."/>
            <person name="Koya S."/>
            <person name="Kurihara C."/>
            <person name="Matsuyama T."/>
            <person name="Miyazaki A."/>
            <person name="Nishi K."/>
            <person name="Nomura K."/>
            <person name="Numazaki R."/>
            <person name="Ohno M."/>
            <person name="Okazaki Y."/>
            <person name="Okido T."/>
            <person name="Owa C."/>
            <person name="Saito H."/>
            <person name="Saito R."/>
            <person name="Sakai C."/>
            <person name="Sakai K."/>
            <person name="Sano H."/>
            <person name="Sasaki D."/>
            <person name="Shibata K."/>
            <person name="Shibata Y."/>
            <person name="Shinagawa A."/>
            <person name="Shiraki T."/>
            <person name="Sogabe Y."/>
            <person name="Suzuki H."/>
            <person name="Tagami M."/>
            <person name="Tagawa A."/>
            <person name="Takahashi F."/>
            <person name="Tanaka T."/>
            <person name="Tejima Y."/>
            <person name="Toya T."/>
            <person name="Yamamura T."/>
            <person name="Yasunishi A."/>
            <person name="Yoshida K."/>
            <person name="Yoshino M."/>
            <person name="Muramatsu M."/>
            <person name="Hayashizaki Y."/>
        </authorList>
    </citation>
    <scope>NUCLEOTIDE SEQUENCE</scope>
    <source>
        <strain evidence="2">C57BL/6J</strain>
        <tissue evidence="2">Testis</tissue>
    </source>
</reference>
<reference evidence="2" key="2">
    <citation type="journal article" date="2000" name="Genome Res.">
        <title>Normalization and subtraction of cap-trapper-selected cDNAs to prepare full-length cDNA libraries for rapid discovery of new genes.</title>
        <authorList>
            <person name="Carninci P."/>
            <person name="Shibata Y."/>
            <person name="Hayatsu N."/>
            <person name="Sugahara Y."/>
            <person name="Shibata K."/>
            <person name="Itoh M."/>
            <person name="Konno H."/>
            <person name="Okazaki Y."/>
            <person name="Muramatsu M."/>
            <person name="Hayashizaki Y."/>
        </authorList>
    </citation>
    <scope>NUCLEOTIDE SEQUENCE</scope>
    <source>
        <strain evidence="2">C57BL/6J</strain>
        <tissue evidence="2">Testis</tissue>
    </source>
</reference>
<sequence>MPRAGGEVARPRAPPPGPKDPLHRDAQRPASPPCPAAPPASLESFEIKPARLSTPPQGSTVLCLANRPLCRQATRLSPAPGCTRSFPTRKGGSSASANCGFHLLPAELKFSLSSARVHTSRTVTARKGWLLPTSFFPSPSNGTKLREHRPWTLLTGALLTCNLCR</sequence>
<reference evidence="2" key="7">
    <citation type="journal article" date="2005" name="Science">
        <title>The Transcriptional Landscape of the Mammalian Genome.</title>
        <authorList>
            <consortium name="The FANTOM Consortium"/>
            <consortium name="Riken Genome Exploration Research Group and Genome Science Group (Genome Network Project Core Group)"/>
        </authorList>
    </citation>
    <scope>NUCLEOTIDE SEQUENCE</scope>
    <source>
        <strain evidence="2">C57BL/6J</strain>
        <tissue evidence="2">Testis</tissue>
    </source>
</reference>
<dbReference type="AGR" id="MGI:1920748"/>
<name>Q8CF22_MOUSE</name>
<dbReference type="EMBL" id="AK007001">
    <property type="protein sequence ID" value="BAC25159.1"/>
    <property type="molecule type" value="mRNA"/>
</dbReference>